<reference evidence="1 2" key="1">
    <citation type="submission" date="2024-04" db="EMBL/GenBank/DDBJ databases">
        <authorList>
            <person name="Fracassetti M."/>
        </authorList>
    </citation>
    <scope>NUCLEOTIDE SEQUENCE [LARGE SCALE GENOMIC DNA]</scope>
</reference>
<gene>
    <name evidence="1" type="ORF">LTRI10_LOCUS48120</name>
</gene>
<evidence type="ECO:0000313" key="2">
    <source>
        <dbReference type="Proteomes" id="UP001497516"/>
    </source>
</evidence>
<keyword evidence="2" id="KW-1185">Reference proteome</keyword>
<accession>A0AAV2GEG0</accession>
<protein>
    <recommendedName>
        <fullName evidence="3">Secreted protein</fullName>
    </recommendedName>
</protein>
<proteinExistence type="predicted"/>
<dbReference type="EMBL" id="OZ034821">
    <property type="protein sequence ID" value="CAL1408534.1"/>
    <property type="molecule type" value="Genomic_DNA"/>
</dbReference>
<dbReference type="AlphaFoldDB" id="A0AAV2GEG0"/>
<dbReference type="Proteomes" id="UP001497516">
    <property type="component" value="Chromosome 8"/>
</dbReference>
<organism evidence="1 2">
    <name type="scientific">Linum trigynum</name>
    <dbReference type="NCBI Taxonomy" id="586398"/>
    <lineage>
        <taxon>Eukaryota</taxon>
        <taxon>Viridiplantae</taxon>
        <taxon>Streptophyta</taxon>
        <taxon>Embryophyta</taxon>
        <taxon>Tracheophyta</taxon>
        <taxon>Spermatophyta</taxon>
        <taxon>Magnoliopsida</taxon>
        <taxon>eudicotyledons</taxon>
        <taxon>Gunneridae</taxon>
        <taxon>Pentapetalae</taxon>
        <taxon>rosids</taxon>
        <taxon>fabids</taxon>
        <taxon>Malpighiales</taxon>
        <taxon>Linaceae</taxon>
        <taxon>Linum</taxon>
    </lineage>
</organism>
<evidence type="ECO:0008006" key="3">
    <source>
        <dbReference type="Google" id="ProtNLM"/>
    </source>
</evidence>
<sequence length="74" mass="8033">MAYYTTLFAASLMTTAVIVLLVLVGGGHLGTSLGAPICGDTPATDQASFAGYVHDVHLLRQDSRPRRHWFRHGH</sequence>
<name>A0AAV2GEG0_9ROSI</name>
<evidence type="ECO:0000313" key="1">
    <source>
        <dbReference type="EMBL" id="CAL1408534.1"/>
    </source>
</evidence>